<evidence type="ECO:0000256" key="2">
    <source>
        <dbReference type="ARBA" id="ARBA00023136"/>
    </source>
</evidence>
<sequence length="190" mass="21346">MSVEEDVSTMTDQTEDTTGSSDSRRWQIACAGLAVLLVAAAVACFLLWQDRSDHEDRLAAEKAATAEAERIVVSWLTYDYRTYDDDMAWVTESGTDAFQEEYSPEALEGLRQEMVGPRQLVSRGRVVNSAATVEDDHHVTVLVFTDQTLTDRKIRRQGGEALHARSGVELVMVRDGDEWLVDEMVQLQFQ</sequence>
<organism evidence="5 6">
    <name type="scientific">Nocardioides antri</name>
    <dbReference type="NCBI Taxonomy" id="2607659"/>
    <lineage>
        <taxon>Bacteria</taxon>
        <taxon>Bacillati</taxon>
        <taxon>Actinomycetota</taxon>
        <taxon>Actinomycetes</taxon>
        <taxon>Propionibacteriales</taxon>
        <taxon>Nocardioidaceae</taxon>
        <taxon>Nocardioides</taxon>
    </lineage>
</organism>
<evidence type="ECO:0000256" key="3">
    <source>
        <dbReference type="SAM" id="MobiDB-lite"/>
    </source>
</evidence>
<evidence type="ECO:0008006" key="7">
    <source>
        <dbReference type="Google" id="ProtNLM"/>
    </source>
</evidence>
<dbReference type="PANTHER" id="PTHR37042:SF4">
    <property type="entry name" value="OUTER MEMBRANE PROTEIN RV1973"/>
    <property type="match status" value="1"/>
</dbReference>
<evidence type="ECO:0000313" key="6">
    <source>
        <dbReference type="Proteomes" id="UP000324351"/>
    </source>
</evidence>
<protein>
    <recommendedName>
        <fullName evidence="7">Mce-associated membrane protein</fullName>
    </recommendedName>
</protein>
<accession>A0A5B1M3I2</accession>
<reference evidence="5 6" key="2">
    <citation type="submission" date="2019-09" db="EMBL/GenBank/DDBJ databases">
        <authorList>
            <person name="Jin C."/>
        </authorList>
    </citation>
    <scope>NUCLEOTIDE SEQUENCE [LARGE SCALE GENOMIC DNA]</scope>
    <source>
        <strain evidence="5 6">BN140041</strain>
    </source>
</reference>
<evidence type="ECO:0000256" key="1">
    <source>
        <dbReference type="ARBA" id="ARBA00004370"/>
    </source>
</evidence>
<keyword evidence="4" id="KW-1133">Transmembrane helix</keyword>
<comment type="caution">
    <text evidence="5">The sequence shown here is derived from an EMBL/GenBank/DDBJ whole genome shotgun (WGS) entry which is preliminary data.</text>
</comment>
<dbReference type="PANTHER" id="PTHR37042">
    <property type="entry name" value="OUTER MEMBRANE PROTEIN RV1973"/>
    <property type="match status" value="1"/>
</dbReference>
<keyword evidence="4" id="KW-0812">Transmembrane</keyword>
<evidence type="ECO:0000256" key="4">
    <source>
        <dbReference type="SAM" id="Phobius"/>
    </source>
</evidence>
<feature type="region of interest" description="Disordered" evidence="3">
    <location>
        <begin position="1"/>
        <end position="21"/>
    </location>
</feature>
<name>A0A5B1M3I2_9ACTN</name>
<feature type="compositionally biased region" description="Polar residues" evidence="3">
    <location>
        <begin position="8"/>
        <end position="21"/>
    </location>
</feature>
<reference evidence="5 6" key="1">
    <citation type="submission" date="2019-09" db="EMBL/GenBank/DDBJ databases">
        <title>Nocardioides panacisoli sp. nov., isolated from the soil of a ginseng field.</title>
        <authorList>
            <person name="Cho C."/>
        </authorList>
    </citation>
    <scope>NUCLEOTIDE SEQUENCE [LARGE SCALE GENOMIC DNA]</scope>
    <source>
        <strain evidence="5 6">BN140041</strain>
    </source>
</reference>
<gene>
    <name evidence="5" type="ORF">F0U47_11750</name>
</gene>
<evidence type="ECO:0000313" key="5">
    <source>
        <dbReference type="EMBL" id="KAA1426978.1"/>
    </source>
</evidence>
<dbReference type="GO" id="GO:0016020">
    <property type="term" value="C:membrane"/>
    <property type="evidence" value="ECO:0007669"/>
    <property type="project" value="UniProtKB-SubCell"/>
</dbReference>
<feature type="transmembrane region" description="Helical" evidence="4">
    <location>
        <begin position="26"/>
        <end position="48"/>
    </location>
</feature>
<dbReference type="AlphaFoldDB" id="A0A5B1M3I2"/>
<dbReference type="EMBL" id="VUJW01000004">
    <property type="protein sequence ID" value="KAA1426978.1"/>
    <property type="molecule type" value="Genomic_DNA"/>
</dbReference>
<keyword evidence="2 4" id="KW-0472">Membrane</keyword>
<comment type="subcellular location">
    <subcellularLocation>
        <location evidence="1">Membrane</location>
    </subcellularLocation>
</comment>
<dbReference type="RefSeq" id="WP_149750671.1">
    <property type="nucleotide sequence ID" value="NZ_VUJW01000004.1"/>
</dbReference>
<keyword evidence="6" id="KW-1185">Reference proteome</keyword>
<dbReference type="Proteomes" id="UP000324351">
    <property type="component" value="Unassembled WGS sequence"/>
</dbReference>
<proteinExistence type="predicted"/>